<dbReference type="PANTHER" id="PTHR42891:SF1">
    <property type="entry name" value="D-GLYCERO-BETA-D-MANNO-HEPTOSE-1,7-BISPHOSPHATE 7-PHOSPHATASE"/>
    <property type="match status" value="1"/>
</dbReference>
<dbReference type="Pfam" id="PF13242">
    <property type="entry name" value="Hydrolase_like"/>
    <property type="match status" value="1"/>
</dbReference>
<name>A0A7S0JZS3_CAFRO</name>
<sequence length="605" mass="61404">MTSRSRSVCGVLQLATRALATASPGGMSPPPQTIATPSSCAVSRPQSLREPGSWGIPRSQDKQRSLREQAARDSGLIASILGPDAITLPGVDDLLEEGGTGSALDCRPALAEEAGGASIRFHRFCDRAWRSAVHSRGPGVRRAVRRLLEGRDAFSGLLAEAPQRASGFHVHAQPCSLLASDAASLGLPGPSAAASCSGVFRGSREGAAAPGAAASTPAACHRLLAAAPLPGPLLEGRSVRDRLCSHAASSGDAHLVLSGDSTGAGLPWLRAFAACGGLGVPAATADDLPADVVVVHDAGAVSADGGAVVERAAPDFSVWPHCFMVHDIERGSDATTGAAGTWCVRTRVLVLAACLRRPVCGPQRPLVSPSLQQPAQLVVLDRDGVLNRRPSYRLGPDAIEAIPGAGEAVGKLRAAGCAVAVLSSQSCVGYGFVVPEIVDETMDCLHEQLRGQCPASSGPVPAGPLQCAEARSTDCCFDAIAYSIGTGAAATACLADLADDSDAKPSPTLAILAAQSLGLSLRGHDGGCLPSVSGYMVGDRASDLATAVAAGLQPVLVLTGNGKATLKELEGSPLLASAWVEADVLAFANRVHATLRPAGQGKAKG</sequence>
<feature type="compositionally biased region" description="Basic and acidic residues" evidence="1">
    <location>
        <begin position="59"/>
        <end position="69"/>
    </location>
</feature>
<feature type="chain" id="PRO_5030940512" description="D,D-heptose 1,7-bisphosphate phosphatase" evidence="2">
    <location>
        <begin position="21"/>
        <end position="605"/>
    </location>
</feature>
<dbReference type="GO" id="GO:0016791">
    <property type="term" value="F:phosphatase activity"/>
    <property type="evidence" value="ECO:0007669"/>
    <property type="project" value="InterPro"/>
</dbReference>
<feature type="region of interest" description="Disordered" evidence="1">
    <location>
        <begin position="21"/>
        <end position="69"/>
    </location>
</feature>
<dbReference type="InterPro" id="IPR036412">
    <property type="entry name" value="HAD-like_sf"/>
</dbReference>
<dbReference type="EMBL" id="HBET01015629">
    <property type="protein sequence ID" value="CAD8566127.1"/>
    <property type="molecule type" value="Transcribed_RNA"/>
</dbReference>
<dbReference type="AlphaFoldDB" id="A0A7S0JZS3"/>
<feature type="compositionally biased region" description="Polar residues" evidence="1">
    <location>
        <begin position="33"/>
        <end position="46"/>
    </location>
</feature>
<proteinExistence type="predicted"/>
<evidence type="ECO:0000256" key="1">
    <source>
        <dbReference type="SAM" id="MobiDB-lite"/>
    </source>
</evidence>
<reference evidence="3" key="1">
    <citation type="submission" date="2021-01" db="EMBL/GenBank/DDBJ databases">
        <authorList>
            <person name="Corre E."/>
            <person name="Pelletier E."/>
            <person name="Niang G."/>
            <person name="Scheremetjew M."/>
            <person name="Finn R."/>
            <person name="Kale V."/>
            <person name="Holt S."/>
            <person name="Cochrane G."/>
            <person name="Meng A."/>
            <person name="Brown T."/>
            <person name="Cohen L."/>
        </authorList>
    </citation>
    <scope>NUCLEOTIDE SEQUENCE</scope>
    <source>
        <strain evidence="3">E4-10</strain>
    </source>
</reference>
<dbReference type="SUPFAM" id="SSF56784">
    <property type="entry name" value="HAD-like"/>
    <property type="match status" value="1"/>
</dbReference>
<gene>
    <name evidence="3" type="ORF">CROE0942_LOCUS10506</name>
</gene>
<feature type="signal peptide" evidence="2">
    <location>
        <begin position="1"/>
        <end position="20"/>
    </location>
</feature>
<dbReference type="GO" id="GO:0005975">
    <property type="term" value="P:carbohydrate metabolic process"/>
    <property type="evidence" value="ECO:0007669"/>
    <property type="project" value="InterPro"/>
</dbReference>
<protein>
    <recommendedName>
        <fullName evidence="4">D,D-heptose 1,7-bisphosphate phosphatase</fullName>
    </recommendedName>
</protein>
<dbReference type="InterPro" id="IPR004446">
    <property type="entry name" value="Heptose_bisP_phosphatase"/>
</dbReference>
<evidence type="ECO:0008006" key="4">
    <source>
        <dbReference type="Google" id="ProtNLM"/>
    </source>
</evidence>
<dbReference type="Gene3D" id="3.40.50.1000">
    <property type="entry name" value="HAD superfamily/HAD-like"/>
    <property type="match status" value="1"/>
</dbReference>
<keyword evidence="2" id="KW-0732">Signal</keyword>
<evidence type="ECO:0000313" key="3">
    <source>
        <dbReference type="EMBL" id="CAD8566127.1"/>
    </source>
</evidence>
<accession>A0A7S0JZS3</accession>
<evidence type="ECO:0000256" key="2">
    <source>
        <dbReference type="SAM" id="SignalP"/>
    </source>
</evidence>
<dbReference type="PANTHER" id="PTHR42891">
    <property type="entry name" value="D-GLYCERO-BETA-D-MANNO-HEPTOSE-1,7-BISPHOSPHATE 7-PHOSPHATASE"/>
    <property type="match status" value="1"/>
</dbReference>
<organism evidence="3">
    <name type="scientific">Cafeteria roenbergensis</name>
    <name type="common">Marine flagellate</name>
    <dbReference type="NCBI Taxonomy" id="33653"/>
    <lineage>
        <taxon>Eukaryota</taxon>
        <taxon>Sar</taxon>
        <taxon>Stramenopiles</taxon>
        <taxon>Bigyra</taxon>
        <taxon>Opalozoa</taxon>
        <taxon>Bicosoecida</taxon>
        <taxon>Cafeteriaceae</taxon>
        <taxon>Cafeteria</taxon>
    </lineage>
</organism>
<dbReference type="InterPro" id="IPR023214">
    <property type="entry name" value="HAD_sf"/>
</dbReference>